<gene>
    <name evidence="11" type="ORF">NEZAVI_LOCUS5915</name>
</gene>
<dbReference type="GO" id="GO:0009922">
    <property type="term" value="F:fatty acid elongase activity"/>
    <property type="evidence" value="ECO:0007669"/>
    <property type="project" value="UniProtKB-EC"/>
</dbReference>
<sequence>MSSTSAPRRVGLPNFAVEIRHPRVENWPLMDSPFPTLFMVGAYLYFVVFLGPKMMENRKPFKLNSVLIVYNAAQTLFSLIMFSEHHIMDSPNFCPKRGVCVHGPCPTGKATLRYASSRKPIGTRMVNGYEDVHISVLLEKEIRINCD</sequence>
<protein>
    <recommendedName>
        <fullName evidence="10">Elongation of very long chain fatty acids protein</fullName>
        <ecNumber evidence="10">2.3.1.199</ecNumber>
    </recommendedName>
    <alternativeName>
        <fullName evidence="10">Very-long-chain 3-oxoacyl-CoA synthase</fullName>
    </alternativeName>
</protein>
<keyword evidence="9 10" id="KW-0275">Fatty acid biosynthesis</keyword>
<dbReference type="PANTHER" id="PTHR11157:SF22">
    <property type="entry name" value="ELONGATION OF VERY LONG CHAIN FATTY ACIDS PROTEIN"/>
    <property type="match status" value="1"/>
</dbReference>
<comment type="catalytic activity">
    <reaction evidence="10">
        <text>a very-long-chain acyl-CoA + malonyl-CoA + H(+) = a very-long-chain 3-oxoacyl-CoA + CO2 + CoA</text>
        <dbReference type="Rhea" id="RHEA:32727"/>
        <dbReference type="ChEBI" id="CHEBI:15378"/>
        <dbReference type="ChEBI" id="CHEBI:16526"/>
        <dbReference type="ChEBI" id="CHEBI:57287"/>
        <dbReference type="ChEBI" id="CHEBI:57384"/>
        <dbReference type="ChEBI" id="CHEBI:90725"/>
        <dbReference type="ChEBI" id="CHEBI:90736"/>
        <dbReference type="EC" id="2.3.1.199"/>
    </reaction>
</comment>
<evidence type="ECO:0000256" key="3">
    <source>
        <dbReference type="ARBA" id="ARBA00022679"/>
    </source>
</evidence>
<comment type="similarity">
    <text evidence="10">Belongs to the ELO family.</text>
</comment>
<dbReference type="GO" id="GO:0042761">
    <property type="term" value="P:very long-chain fatty acid biosynthetic process"/>
    <property type="evidence" value="ECO:0007669"/>
    <property type="project" value="TreeGrafter"/>
</dbReference>
<keyword evidence="12" id="KW-1185">Reference proteome</keyword>
<dbReference type="AlphaFoldDB" id="A0A9P0ML47"/>
<keyword evidence="4 10" id="KW-0812">Transmembrane</keyword>
<dbReference type="GO" id="GO:0034625">
    <property type="term" value="P:fatty acid elongation, monounsaturated fatty acid"/>
    <property type="evidence" value="ECO:0007669"/>
    <property type="project" value="TreeGrafter"/>
</dbReference>
<evidence type="ECO:0000256" key="2">
    <source>
        <dbReference type="ARBA" id="ARBA00022516"/>
    </source>
</evidence>
<evidence type="ECO:0000256" key="10">
    <source>
        <dbReference type="RuleBase" id="RU361115"/>
    </source>
</evidence>
<evidence type="ECO:0000256" key="6">
    <source>
        <dbReference type="ARBA" id="ARBA00022989"/>
    </source>
</evidence>
<keyword evidence="3 10" id="KW-0808">Transferase</keyword>
<dbReference type="PANTHER" id="PTHR11157">
    <property type="entry name" value="FATTY ACID ACYL TRANSFERASE-RELATED"/>
    <property type="match status" value="1"/>
</dbReference>
<dbReference type="OrthoDB" id="434092at2759"/>
<evidence type="ECO:0000256" key="1">
    <source>
        <dbReference type="ARBA" id="ARBA00004141"/>
    </source>
</evidence>
<name>A0A9P0ML47_NEZVI</name>
<feature type="transmembrane region" description="Helical" evidence="10">
    <location>
        <begin position="32"/>
        <end position="51"/>
    </location>
</feature>
<proteinExistence type="inferred from homology"/>
<evidence type="ECO:0000313" key="11">
    <source>
        <dbReference type="EMBL" id="CAH1395681.1"/>
    </source>
</evidence>
<keyword evidence="6 10" id="KW-1133">Transmembrane helix</keyword>
<reference evidence="11" key="1">
    <citation type="submission" date="2022-01" db="EMBL/GenBank/DDBJ databases">
        <authorList>
            <person name="King R."/>
        </authorList>
    </citation>
    <scope>NUCLEOTIDE SEQUENCE</scope>
</reference>
<dbReference type="GO" id="GO:0034626">
    <property type="term" value="P:fatty acid elongation, polyunsaturated fatty acid"/>
    <property type="evidence" value="ECO:0007669"/>
    <property type="project" value="TreeGrafter"/>
</dbReference>
<evidence type="ECO:0000256" key="8">
    <source>
        <dbReference type="ARBA" id="ARBA00023136"/>
    </source>
</evidence>
<dbReference type="GO" id="GO:0030148">
    <property type="term" value="P:sphingolipid biosynthetic process"/>
    <property type="evidence" value="ECO:0007669"/>
    <property type="project" value="TreeGrafter"/>
</dbReference>
<keyword evidence="7 10" id="KW-0443">Lipid metabolism</keyword>
<evidence type="ECO:0000256" key="4">
    <source>
        <dbReference type="ARBA" id="ARBA00022692"/>
    </source>
</evidence>
<keyword evidence="5 10" id="KW-0276">Fatty acid metabolism</keyword>
<evidence type="ECO:0000256" key="5">
    <source>
        <dbReference type="ARBA" id="ARBA00022832"/>
    </source>
</evidence>
<organism evidence="11 12">
    <name type="scientific">Nezara viridula</name>
    <name type="common">Southern green stink bug</name>
    <name type="synonym">Cimex viridulus</name>
    <dbReference type="NCBI Taxonomy" id="85310"/>
    <lineage>
        <taxon>Eukaryota</taxon>
        <taxon>Metazoa</taxon>
        <taxon>Ecdysozoa</taxon>
        <taxon>Arthropoda</taxon>
        <taxon>Hexapoda</taxon>
        <taxon>Insecta</taxon>
        <taxon>Pterygota</taxon>
        <taxon>Neoptera</taxon>
        <taxon>Paraneoptera</taxon>
        <taxon>Hemiptera</taxon>
        <taxon>Heteroptera</taxon>
        <taxon>Panheteroptera</taxon>
        <taxon>Pentatomomorpha</taxon>
        <taxon>Pentatomoidea</taxon>
        <taxon>Pentatomidae</taxon>
        <taxon>Pentatominae</taxon>
        <taxon>Nezara</taxon>
    </lineage>
</organism>
<evidence type="ECO:0000313" key="12">
    <source>
        <dbReference type="Proteomes" id="UP001152798"/>
    </source>
</evidence>
<dbReference type="GO" id="GO:0019367">
    <property type="term" value="P:fatty acid elongation, saturated fatty acid"/>
    <property type="evidence" value="ECO:0007669"/>
    <property type="project" value="TreeGrafter"/>
</dbReference>
<dbReference type="EC" id="2.3.1.199" evidence="10"/>
<keyword evidence="8 10" id="KW-0472">Membrane</keyword>
<evidence type="ECO:0000256" key="7">
    <source>
        <dbReference type="ARBA" id="ARBA00023098"/>
    </source>
</evidence>
<evidence type="ECO:0000256" key="9">
    <source>
        <dbReference type="ARBA" id="ARBA00023160"/>
    </source>
</evidence>
<comment type="caution">
    <text evidence="10">Lacks conserved residue(s) required for the propagation of feature annotation.</text>
</comment>
<feature type="transmembrane region" description="Helical" evidence="10">
    <location>
        <begin position="63"/>
        <end position="82"/>
    </location>
</feature>
<keyword evidence="2 10" id="KW-0444">Lipid biosynthesis</keyword>
<dbReference type="EMBL" id="OV725079">
    <property type="protein sequence ID" value="CAH1395681.1"/>
    <property type="molecule type" value="Genomic_DNA"/>
</dbReference>
<dbReference type="Pfam" id="PF01151">
    <property type="entry name" value="ELO"/>
    <property type="match status" value="1"/>
</dbReference>
<dbReference type="InterPro" id="IPR002076">
    <property type="entry name" value="ELO_fam"/>
</dbReference>
<dbReference type="Proteomes" id="UP001152798">
    <property type="component" value="Chromosome 3"/>
</dbReference>
<comment type="subcellular location">
    <subcellularLocation>
        <location evidence="1">Membrane</location>
        <topology evidence="1">Multi-pass membrane protein</topology>
    </subcellularLocation>
</comment>
<dbReference type="GO" id="GO:0005789">
    <property type="term" value="C:endoplasmic reticulum membrane"/>
    <property type="evidence" value="ECO:0007669"/>
    <property type="project" value="TreeGrafter"/>
</dbReference>
<accession>A0A9P0ML47</accession>